<reference evidence="2 3" key="1">
    <citation type="submission" date="2015-03" db="EMBL/GenBank/DDBJ databases">
        <title>Comparative genomics of Pseudomonas insights into diversity of traits involved in vanlence and defense.</title>
        <authorList>
            <person name="Qin Y."/>
        </authorList>
    </citation>
    <scope>NUCLEOTIDE SEQUENCE [LARGE SCALE GENOMIC DNA]</scope>
    <source>
        <strain evidence="2 3">H24</strain>
    </source>
</reference>
<evidence type="ECO:0000313" key="2">
    <source>
        <dbReference type="EMBL" id="KJZ61698.1"/>
    </source>
</evidence>
<dbReference type="OrthoDB" id="1425103at2"/>
<organism evidence="2 3">
    <name type="scientific">Pseudomonas fluorescens</name>
    <dbReference type="NCBI Taxonomy" id="294"/>
    <lineage>
        <taxon>Bacteria</taxon>
        <taxon>Pseudomonadati</taxon>
        <taxon>Pseudomonadota</taxon>
        <taxon>Gammaproteobacteria</taxon>
        <taxon>Pseudomonadales</taxon>
        <taxon>Pseudomonadaceae</taxon>
        <taxon>Pseudomonas</taxon>
    </lineage>
</organism>
<evidence type="ECO:0000259" key="1">
    <source>
        <dbReference type="SMART" id="SM00953"/>
    </source>
</evidence>
<gene>
    <name evidence="2" type="ORF">VD17_28165</name>
</gene>
<proteinExistence type="predicted"/>
<dbReference type="Pfam" id="PF08808">
    <property type="entry name" value="RES"/>
    <property type="match status" value="1"/>
</dbReference>
<accession>A0A0F4UYH3</accession>
<comment type="caution">
    <text evidence="2">The sequence shown here is derived from an EMBL/GenBank/DDBJ whole genome shotgun (WGS) entry which is preliminary data.</text>
</comment>
<feature type="domain" description="RES" evidence="1">
    <location>
        <begin position="216"/>
        <end position="374"/>
    </location>
</feature>
<name>A0A0F4UYH3_PSEFL</name>
<dbReference type="SMART" id="SM00953">
    <property type="entry name" value="RES"/>
    <property type="match status" value="1"/>
</dbReference>
<protein>
    <recommendedName>
        <fullName evidence="1">RES domain-containing protein</fullName>
    </recommendedName>
</protein>
<dbReference type="EMBL" id="LACH01000073">
    <property type="protein sequence ID" value="KJZ61698.1"/>
    <property type="molecule type" value="Genomic_DNA"/>
</dbReference>
<evidence type="ECO:0000313" key="3">
    <source>
        <dbReference type="Proteomes" id="UP000033400"/>
    </source>
</evidence>
<dbReference type="Proteomes" id="UP000033400">
    <property type="component" value="Unassembled WGS sequence"/>
</dbReference>
<sequence>MGTFKERDVIDGVDVVCGECVGDGFLRKRIASECDMGRCSFCEHIRPCMPVEKLADEVARILDNFYGTGPVIRTASAQGLGKYVHAGYPLDFTVAELLCCNSEGPLTSTLVGLLTVSTEDGEPRFEADALYMRRSMRPTDVEEKWQEFKSGVMHRSRFFNDHGKAFLDWLFEGIHHLQDENNQEVVRLFEVEDGWELYRGRYCPPSSDPKNILVSPETELAAPPKEKARAGRMNPVGVPVFYGAFDRDTCIAELRPSVGGMVLTGAFQLLLDARVLDFGVLENIFDAEPMSCFDPDYQMKMKRRQFLRTLHSKISSPVTPDQDQEYLFTQVIAEYLSTQVEPPIDGVMFASVQHQDGINIALFSRLLAGIPYQERTDDDPIRSNGPFPSGVLYVPDTLVAHKIGCVTFEVEQLVINGDTVIRDWRYEQDPYGEWDY</sequence>
<dbReference type="InterPro" id="IPR014914">
    <property type="entry name" value="RES_dom"/>
</dbReference>
<dbReference type="AlphaFoldDB" id="A0A0F4UYH3"/>
<dbReference type="PATRIC" id="fig|294.133.peg.5674"/>